<sequence length="282" mass="31017">MSEGPQPILRSSAERLGKADSLRRYLNQQRTCLNHGGSTMAKSEQQKQKKLAKLKAKELRKKKELARQQQMLTSMAGKMRAAATGTIKDCMISPDLLAPNPTSPAIGHVMLSRTAPGSQIAAAFFLVDLGCMGVKDVAGNYRTQTEYNDVISDMQSRQMLQPCEPEFARGVVEAAIAYAESCGLQPHPDYSKFAPLWHHIEPASVGDTLAFGMNGKPTYIAGPYDDMGRQTRIYNRLLETLGEGNFEFAMATSGAPSFDDFELDEEIDLSEENSMVRIDSAE</sequence>
<dbReference type="Proteomes" id="UP000036367">
    <property type="component" value="Unassembled WGS sequence"/>
</dbReference>
<feature type="coiled-coil region" evidence="1">
    <location>
        <begin position="40"/>
        <end position="71"/>
    </location>
</feature>
<gene>
    <name evidence="2" type="ORF">RISK_004410</name>
</gene>
<keyword evidence="1" id="KW-0175">Coiled coil</keyword>
<reference evidence="2" key="1">
    <citation type="submission" date="2015-05" db="EMBL/GenBank/DDBJ databases">
        <title>Permanent draft genome of Rhodopirellula islandicus K833.</title>
        <authorList>
            <person name="Kizina J."/>
            <person name="Richter M."/>
            <person name="Glockner F.O."/>
            <person name="Harder J."/>
        </authorList>
    </citation>
    <scope>NUCLEOTIDE SEQUENCE [LARGE SCALE GENOMIC DNA]</scope>
    <source>
        <strain evidence="2">K833</strain>
    </source>
</reference>
<name>A0A0J1BAG4_RHOIS</name>
<comment type="caution">
    <text evidence="2">The sequence shown here is derived from an EMBL/GenBank/DDBJ whole genome shotgun (WGS) entry which is preliminary data.</text>
</comment>
<dbReference type="EMBL" id="LECT01000036">
    <property type="protein sequence ID" value="KLU03513.1"/>
    <property type="molecule type" value="Genomic_DNA"/>
</dbReference>
<proteinExistence type="predicted"/>
<evidence type="ECO:0000313" key="2">
    <source>
        <dbReference type="EMBL" id="KLU03513.1"/>
    </source>
</evidence>
<evidence type="ECO:0000256" key="1">
    <source>
        <dbReference type="SAM" id="Coils"/>
    </source>
</evidence>
<protein>
    <submittedName>
        <fullName evidence="2">Uncharacterized protein</fullName>
    </submittedName>
</protein>
<accession>A0A0J1BAG4</accession>
<organism evidence="2 3">
    <name type="scientific">Rhodopirellula islandica</name>
    <dbReference type="NCBI Taxonomy" id="595434"/>
    <lineage>
        <taxon>Bacteria</taxon>
        <taxon>Pseudomonadati</taxon>
        <taxon>Planctomycetota</taxon>
        <taxon>Planctomycetia</taxon>
        <taxon>Pirellulales</taxon>
        <taxon>Pirellulaceae</taxon>
        <taxon>Rhodopirellula</taxon>
    </lineage>
</organism>
<dbReference type="AlphaFoldDB" id="A0A0J1BAG4"/>
<evidence type="ECO:0000313" key="3">
    <source>
        <dbReference type="Proteomes" id="UP000036367"/>
    </source>
</evidence>
<dbReference type="PATRIC" id="fig|595434.4.peg.4184"/>
<dbReference type="STRING" id="595434.RISK_004410"/>
<keyword evidence="3" id="KW-1185">Reference proteome</keyword>